<keyword evidence="3" id="KW-1185">Reference proteome</keyword>
<sequence length="134" mass="14704">MKPSARTPLLLSLPLAAVALSLACLPLRSARAAEADNLADYPTLERVLYVQECRKEHPGPEFEMTSKCVCALEATARQYRFSEYLTLSTELKGVSIGGERGGVLRDNDAVQSAVRRYRAQQAQAKQACFISTAR</sequence>
<dbReference type="RefSeq" id="WP_394461663.1">
    <property type="nucleotide sequence ID" value="NZ_JBIGHZ010000004.1"/>
</dbReference>
<dbReference type="PROSITE" id="PS51257">
    <property type="entry name" value="PROKAR_LIPOPROTEIN"/>
    <property type="match status" value="1"/>
</dbReference>
<accession>A0ABW7FXB8</accession>
<protein>
    <submittedName>
        <fullName evidence="2">Uncharacterized protein</fullName>
    </submittedName>
</protein>
<gene>
    <name evidence="2" type="ORF">ACG0Z6_11935</name>
</gene>
<name>A0ABW7FXB8_9BURK</name>
<dbReference type="Proteomes" id="UP001606099">
    <property type="component" value="Unassembled WGS sequence"/>
</dbReference>
<dbReference type="EMBL" id="JBIGHZ010000004">
    <property type="protein sequence ID" value="MFG6448943.1"/>
    <property type="molecule type" value="Genomic_DNA"/>
</dbReference>
<evidence type="ECO:0000313" key="2">
    <source>
        <dbReference type="EMBL" id="MFG6448943.1"/>
    </source>
</evidence>
<feature type="chain" id="PRO_5047031533" evidence="1">
    <location>
        <begin position="33"/>
        <end position="134"/>
    </location>
</feature>
<comment type="caution">
    <text evidence="2">The sequence shown here is derived from an EMBL/GenBank/DDBJ whole genome shotgun (WGS) entry which is preliminary data.</text>
</comment>
<reference evidence="2 3" key="1">
    <citation type="submission" date="2024-08" db="EMBL/GenBank/DDBJ databases">
        <authorList>
            <person name="Lu H."/>
        </authorList>
    </citation>
    <scope>NUCLEOTIDE SEQUENCE [LARGE SCALE GENOMIC DNA]</scope>
    <source>
        <strain evidence="2 3">BYS180W</strain>
    </source>
</reference>
<feature type="signal peptide" evidence="1">
    <location>
        <begin position="1"/>
        <end position="32"/>
    </location>
</feature>
<evidence type="ECO:0000256" key="1">
    <source>
        <dbReference type="SAM" id="SignalP"/>
    </source>
</evidence>
<keyword evidence="1" id="KW-0732">Signal</keyword>
<organism evidence="2 3">
    <name type="scientific">Roseateles rivi</name>
    <dbReference type="NCBI Taxonomy" id="3299028"/>
    <lineage>
        <taxon>Bacteria</taxon>
        <taxon>Pseudomonadati</taxon>
        <taxon>Pseudomonadota</taxon>
        <taxon>Betaproteobacteria</taxon>
        <taxon>Burkholderiales</taxon>
        <taxon>Sphaerotilaceae</taxon>
        <taxon>Roseateles</taxon>
    </lineage>
</organism>
<evidence type="ECO:0000313" key="3">
    <source>
        <dbReference type="Proteomes" id="UP001606099"/>
    </source>
</evidence>
<proteinExistence type="predicted"/>